<dbReference type="Pfam" id="PF06803">
    <property type="entry name" value="DUF1232"/>
    <property type="match status" value="1"/>
</dbReference>
<evidence type="ECO:0000256" key="4">
    <source>
        <dbReference type="ARBA" id="ARBA00023136"/>
    </source>
</evidence>
<accession>A0ABW2PCZ9</accession>
<name>A0ABW2PCZ9_9ACTN</name>
<keyword evidence="4" id="KW-0472">Membrane</keyword>
<comment type="subcellular location">
    <subcellularLocation>
        <location evidence="1">Endomembrane system</location>
        <topology evidence="1">Multi-pass membrane protein</topology>
    </subcellularLocation>
</comment>
<feature type="domain" description="DUF1232" evidence="5">
    <location>
        <begin position="52"/>
        <end position="87"/>
    </location>
</feature>
<protein>
    <submittedName>
        <fullName evidence="6">YkvA family protein</fullName>
    </submittedName>
</protein>
<evidence type="ECO:0000256" key="1">
    <source>
        <dbReference type="ARBA" id="ARBA00004127"/>
    </source>
</evidence>
<evidence type="ECO:0000256" key="3">
    <source>
        <dbReference type="ARBA" id="ARBA00022989"/>
    </source>
</evidence>
<gene>
    <name evidence="6" type="ORF">ACFQSB_29435</name>
</gene>
<dbReference type="Proteomes" id="UP001596496">
    <property type="component" value="Unassembled WGS sequence"/>
</dbReference>
<dbReference type="EMBL" id="JBHTCG010000026">
    <property type="protein sequence ID" value="MFC7386362.1"/>
    <property type="molecule type" value="Genomic_DNA"/>
</dbReference>
<dbReference type="RefSeq" id="WP_354851651.1">
    <property type="nucleotide sequence ID" value="NZ_JBHTCG010000026.1"/>
</dbReference>
<keyword evidence="7" id="KW-1185">Reference proteome</keyword>
<evidence type="ECO:0000313" key="6">
    <source>
        <dbReference type="EMBL" id="MFC7386362.1"/>
    </source>
</evidence>
<keyword evidence="2" id="KW-0812">Transmembrane</keyword>
<reference evidence="7" key="1">
    <citation type="journal article" date="2019" name="Int. J. Syst. Evol. Microbiol.">
        <title>The Global Catalogue of Microorganisms (GCM) 10K type strain sequencing project: providing services to taxonomists for standard genome sequencing and annotation.</title>
        <authorList>
            <consortium name="The Broad Institute Genomics Platform"/>
            <consortium name="The Broad Institute Genome Sequencing Center for Infectious Disease"/>
            <person name="Wu L."/>
            <person name="Ma J."/>
        </authorList>
    </citation>
    <scope>NUCLEOTIDE SEQUENCE [LARGE SCALE GENOMIC DNA]</scope>
    <source>
        <strain evidence="7">CECT 7649</strain>
    </source>
</reference>
<sequence length="129" mass="14085">MSKAGRAAAAYRAYQDISRPGSPGLMARLRALPRMIGGALRGEYSDLGKGKLALMGLGIVYIVSPIDVLPDFLPLIGVADDFGAFLWLMSSLLGESGRYLDWERKQVRGEVSGVSEVSEVSRRRRRSRA</sequence>
<keyword evidence="3" id="KW-1133">Transmembrane helix</keyword>
<comment type="caution">
    <text evidence="6">The sequence shown here is derived from an EMBL/GenBank/DDBJ whole genome shotgun (WGS) entry which is preliminary data.</text>
</comment>
<evidence type="ECO:0000256" key="2">
    <source>
        <dbReference type="ARBA" id="ARBA00022692"/>
    </source>
</evidence>
<proteinExistence type="predicted"/>
<dbReference type="InterPro" id="IPR010652">
    <property type="entry name" value="DUF1232"/>
</dbReference>
<evidence type="ECO:0000313" key="7">
    <source>
        <dbReference type="Proteomes" id="UP001596496"/>
    </source>
</evidence>
<organism evidence="6 7">
    <name type="scientific">Sphaerisporangium rhizosphaerae</name>
    <dbReference type="NCBI Taxonomy" id="2269375"/>
    <lineage>
        <taxon>Bacteria</taxon>
        <taxon>Bacillati</taxon>
        <taxon>Actinomycetota</taxon>
        <taxon>Actinomycetes</taxon>
        <taxon>Streptosporangiales</taxon>
        <taxon>Streptosporangiaceae</taxon>
        <taxon>Sphaerisporangium</taxon>
    </lineage>
</organism>
<evidence type="ECO:0000259" key="5">
    <source>
        <dbReference type="Pfam" id="PF06803"/>
    </source>
</evidence>